<gene>
    <name evidence="1" type="ORF">EDC30_107176</name>
</gene>
<dbReference type="OrthoDB" id="9154031at2"/>
<dbReference type="EMBL" id="SLZQ01000007">
    <property type="protein sequence ID" value="TCS36359.1"/>
    <property type="molecule type" value="Genomic_DNA"/>
</dbReference>
<dbReference type="Proteomes" id="UP000295382">
    <property type="component" value="Unassembled WGS sequence"/>
</dbReference>
<evidence type="ECO:0008006" key="3">
    <source>
        <dbReference type="Google" id="ProtNLM"/>
    </source>
</evidence>
<dbReference type="AlphaFoldDB" id="A0A4R3HY15"/>
<evidence type="ECO:0000313" key="1">
    <source>
        <dbReference type="EMBL" id="TCS36359.1"/>
    </source>
</evidence>
<organism evidence="1 2">
    <name type="scientific">Paucimonas lemoignei</name>
    <name type="common">Pseudomonas lemoignei</name>
    <dbReference type="NCBI Taxonomy" id="29443"/>
    <lineage>
        <taxon>Bacteria</taxon>
        <taxon>Pseudomonadati</taxon>
        <taxon>Pseudomonadota</taxon>
        <taxon>Betaproteobacteria</taxon>
        <taxon>Burkholderiales</taxon>
        <taxon>Burkholderiaceae</taxon>
        <taxon>Paucimonas</taxon>
    </lineage>
</organism>
<name>A0A4R3HY15_PAULE</name>
<sequence>MIDQSQNEIAKAFLEQSRSAAQQAYGAWEMVMKSQKAMLDSMRSTGAPFALAADQYDKLIDYQSQQYRGALEYIDKMISDFQQQLNKR</sequence>
<evidence type="ECO:0000313" key="2">
    <source>
        <dbReference type="Proteomes" id="UP000295382"/>
    </source>
</evidence>
<reference evidence="1 2" key="1">
    <citation type="submission" date="2019-03" db="EMBL/GenBank/DDBJ databases">
        <title>Genomic Encyclopedia of Type Strains, Phase IV (KMG-IV): sequencing the most valuable type-strain genomes for metagenomic binning, comparative biology and taxonomic classification.</title>
        <authorList>
            <person name="Goeker M."/>
        </authorList>
    </citation>
    <scope>NUCLEOTIDE SEQUENCE [LARGE SCALE GENOMIC DNA]</scope>
    <source>
        <strain evidence="1 2">DSM 7445</strain>
    </source>
</reference>
<comment type="caution">
    <text evidence="1">The sequence shown here is derived from an EMBL/GenBank/DDBJ whole genome shotgun (WGS) entry which is preliminary data.</text>
</comment>
<protein>
    <recommendedName>
        <fullName evidence="3">Phasin family protein</fullName>
    </recommendedName>
</protein>
<proteinExistence type="predicted"/>
<keyword evidence="2" id="KW-1185">Reference proteome</keyword>
<accession>A0A4R3HY15</accession>